<comment type="caution">
    <text evidence="1">The sequence shown here is derived from an EMBL/GenBank/DDBJ whole genome shotgun (WGS) entry which is preliminary data.</text>
</comment>
<gene>
    <name evidence="1" type="ORF">IHE45_18G031400</name>
</gene>
<organism evidence="1 2">
    <name type="scientific">Dioscorea alata</name>
    <name type="common">Purple yam</name>
    <dbReference type="NCBI Taxonomy" id="55571"/>
    <lineage>
        <taxon>Eukaryota</taxon>
        <taxon>Viridiplantae</taxon>
        <taxon>Streptophyta</taxon>
        <taxon>Embryophyta</taxon>
        <taxon>Tracheophyta</taxon>
        <taxon>Spermatophyta</taxon>
        <taxon>Magnoliopsida</taxon>
        <taxon>Liliopsida</taxon>
        <taxon>Dioscoreales</taxon>
        <taxon>Dioscoreaceae</taxon>
        <taxon>Dioscorea</taxon>
    </lineage>
</organism>
<name>A0ACB7U634_DIOAL</name>
<proteinExistence type="predicted"/>
<dbReference type="Proteomes" id="UP000827976">
    <property type="component" value="Chromosome 18"/>
</dbReference>
<accession>A0ACB7U634</accession>
<reference evidence="2" key="1">
    <citation type="journal article" date="2022" name="Nat. Commun.">
        <title>Chromosome evolution and the genetic basis of agronomically important traits in greater yam.</title>
        <authorList>
            <person name="Bredeson J.V."/>
            <person name="Lyons J.B."/>
            <person name="Oniyinde I.O."/>
            <person name="Okereke N.R."/>
            <person name="Kolade O."/>
            <person name="Nnabue I."/>
            <person name="Nwadili C.O."/>
            <person name="Hribova E."/>
            <person name="Parker M."/>
            <person name="Nwogha J."/>
            <person name="Shu S."/>
            <person name="Carlson J."/>
            <person name="Kariba R."/>
            <person name="Muthemba S."/>
            <person name="Knop K."/>
            <person name="Barton G.J."/>
            <person name="Sherwood A.V."/>
            <person name="Lopez-Montes A."/>
            <person name="Asiedu R."/>
            <person name="Jamnadass R."/>
            <person name="Muchugi A."/>
            <person name="Goodstein D."/>
            <person name="Egesi C.N."/>
            <person name="Featherston J."/>
            <person name="Asfaw A."/>
            <person name="Simpson G.G."/>
            <person name="Dolezel J."/>
            <person name="Hendre P.S."/>
            <person name="Van Deynze A."/>
            <person name="Kumar P.L."/>
            <person name="Obidiegwu J.E."/>
            <person name="Bhattacharjee R."/>
            <person name="Rokhsar D.S."/>
        </authorList>
    </citation>
    <scope>NUCLEOTIDE SEQUENCE [LARGE SCALE GENOMIC DNA]</scope>
    <source>
        <strain evidence="2">cv. TDa95/00328</strain>
    </source>
</reference>
<evidence type="ECO:0000313" key="2">
    <source>
        <dbReference type="Proteomes" id="UP000827976"/>
    </source>
</evidence>
<sequence>MMKTGDAYVDELIGLLLQEEERLAFENKRHTQSAILPSPLPSSVTTSSASTAYSHNSSRNNHLSSHHGNSHGRNNSSQRDDNRSSYAPSGTSRCRTQCQICGKMGHLAIDCFNRNNNNDYPAQQFLSRPSEQSANYASPSAVVDPSWYFDTGTTDHITPDLNKLNISDEYRGDDKLLIGNGNQLFISHYGSTILPSMSNSICLKDILVVPKLTKSLLSVSKLIRNNPTFIEFYPDHCVLKTL</sequence>
<protein>
    <submittedName>
        <fullName evidence="1">Zinc finger CCHC-type protein</fullName>
    </submittedName>
</protein>
<keyword evidence="2" id="KW-1185">Reference proteome</keyword>
<dbReference type="EMBL" id="CM037028">
    <property type="protein sequence ID" value="KAH7655738.1"/>
    <property type="molecule type" value="Genomic_DNA"/>
</dbReference>
<evidence type="ECO:0000313" key="1">
    <source>
        <dbReference type="EMBL" id="KAH7655738.1"/>
    </source>
</evidence>